<keyword evidence="1" id="KW-0812">Transmembrane</keyword>
<feature type="transmembrane region" description="Helical" evidence="1">
    <location>
        <begin position="146"/>
        <end position="166"/>
    </location>
</feature>
<protein>
    <submittedName>
        <fullName evidence="2">Uncharacterized protein</fullName>
    </submittedName>
</protein>
<sequence>MNYLNLIVDEARIVELHIEAALSVRVSIYRNTGVTPGLSDQQNLLIRSMAALLSNARSRGADQALAADFINMADELKESVSTKAAYLELANSEILPWENPTHYAVNAVQNVLRKIDNATGSSMIMGLIKLGLALGMVWAVKEEGKGAGEFLAAVAGMVFVMISVMARVKGKDLSIASFVVGAAIAYGAIYFTMHSSTENALGLCAVGGVFALLYILIANAQQVDPGMGHSPVKANGNVVGGPEETFKMTNPATGLPMIGEVDIEGNPFGSGMDR</sequence>
<evidence type="ECO:0000256" key="1">
    <source>
        <dbReference type="SAM" id="Phobius"/>
    </source>
</evidence>
<gene>
    <name evidence="2" type="ORF">PQBR55_0125</name>
</gene>
<feature type="transmembrane region" description="Helical" evidence="1">
    <location>
        <begin position="122"/>
        <end position="140"/>
    </location>
</feature>
<keyword evidence="1" id="KW-1133">Transmembrane helix</keyword>
<keyword evidence="1" id="KW-0472">Membrane</keyword>
<reference evidence="2" key="1">
    <citation type="submission" date="2014-12" db="EMBL/GenBank/DDBJ databases">
        <authorList>
            <person name="Hall J."/>
        </authorList>
    </citation>
    <scope>NUCLEOTIDE SEQUENCE [LARGE SCALE GENOMIC DNA]</scope>
    <source>
        <strain evidence="2">SBW25</strain>
        <plasmid evidence="2">pQBR55</plasmid>
    </source>
</reference>
<geneLocation type="plasmid" evidence="2">
    <name>pQBR55</name>
</geneLocation>
<name>A0A0G4E5T3_PSEFS</name>
<dbReference type="AlphaFoldDB" id="A0A0G4E5T3"/>
<keyword evidence="2" id="KW-0614">Plasmid</keyword>
<feature type="transmembrane region" description="Helical" evidence="1">
    <location>
        <begin position="173"/>
        <end position="193"/>
    </location>
</feature>
<accession>A0A0G4E5T3</accession>
<organism evidence="2">
    <name type="scientific">Pseudomonas fluorescens (strain SBW25)</name>
    <dbReference type="NCBI Taxonomy" id="216595"/>
    <lineage>
        <taxon>Bacteria</taxon>
        <taxon>Pseudomonadati</taxon>
        <taxon>Pseudomonadota</taxon>
        <taxon>Gammaproteobacteria</taxon>
        <taxon>Pseudomonadales</taxon>
        <taxon>Pseudomonadaceae</taxon>
        <taxon>Pseudomonas</taxon>
    </lineage>
</organism>
<proteinExistence type="predicted"/>
<reference evidence="2" key="2">
    <citation type="submission" date="2015-06" db="EMBL/GenBank/DDBJ databases">
        <title>Environmentally co-occuring mercury resistance plasmids are genetically and phenotypically diverse and confer variable context-dependent fitness effects.</title>
        <authorList>
            <person name="Hall J.P.J."/>
            <person name="Harrison E."/>
            <person name="Lilley A.K."/>
            <person name="Paterson S."/>
            <person name="Spiers A.J."/>
            <person name="Brockhurst M.A."/>
        </authorList>
    </citation>
    <scope>NUCLEOTIDE SEQUENCE [LARGE SCALE GENOMIC DNA]</scope>
    <source>
        <strain evidence="2">SBW25</strain>
        <plasmid evidence="2">pQBR55</plasmid>
    </source>
</reference>
<dbReference type="EMBL" id="LN713927">
    <property type="protein sequence ID" value="CEK42504.1"/>
    <property type="molecule type" value="Genomic_DNA"/>
</dbReference>
<evidence type="ECO:0000313" key="2">
    <source>
        <dbReference type="EMBL" id="CEK42504.1"/>
    </source>
</evidence>
<feature type="transmembrane region" description="Helical" evidence="1">
    <location>
        <begin position="199"/>
        <end position="217"/>
    </location>
</feature>